<name>A0AAW2YNF9_9EUKA</name>
<dbReference type="AlphaFoldDB" id="A0AAW2YNF9"/>
<evidence type="ECO:0000313" key="3">
    <source>
        <dbReference type="Proteomes" id="UP001431209"/>
    </source>
</evidence>
<protein>
    <submittedName>
        <fullName evidence="2">Uncharacterized protein</fullName>
    </submittedName>
</protein>
<keyword evidence="1" id="KW-0732">Signal</keyword>
<organism evidence="2 3">
    <name type="scientific">Acrasis kona</name>
    <dbReference type="NCBI Taxonomy" id="1008807"/>
    <lineage>
        <taxon>Eukaryota</taxon>
        <taxon>Discoba</taxon>
        <taxon>Heterolobosea</taxon>
        <taxon>Tetramitia</taxon>
        <taxon>Eutetramitia</taxon>
        <taxon>Acrasidae</taxon>
        <taxon>Acrasis</taxon>
    </lineage>
</organism>
<evidence type="ECO:0000313" key="2">
    <source>
        <dbReference type="EMBL" id="KAL0478584.1"/>
    </source>
</evidence>
<dbReference type="Proteomes" id="UP001431209">
    <property type="component" value="Unassembled WGS sequence"/>
</dbReference>
<accession>A0AAW2YNF9</accession>
<feature type="chain" id="PRO_5043878913" evidence="1">
    <location>
        <begin position="18"/>
        <end position="210"/>
    </location>
</feature>
<gene>
    <name evidence="2" type="ORF">AKO1_008164</name>
</gene>
<keyword evidence="3" id="KW-1185">Reference proteome</keyword>
<proteinExistence type="predicted"/>
<sequence>MRVLLVFLLVVTAVVTSDPSPYFPKDFASTVKYTGLREITYKFFYSSSTKKFRIDSYGVPFFKKNGQIFPSFMRNVQKSIRDEIEQKPDEALYVFIFRFDQGLLYNLFPNLEGFGCKLSKLMSYKSVPLIAESDFLLNATYKGQYDKDGTKYDHYASDFILFGFDYFQTTDKNPKPYQLIIGSDYFEFSDVEPVKESDFKLPPNTSKCTY</sequence>
<reference evidence="2 3" key="1">
    <citation type="submission" date="2024-03" db="EMBL/GenBank/DDBJ databases">
        <title>The Acrasis kona genome and developmental transcriptomes reveal deep origins of eukaryotic multicellular pathways.</title>
        <authorList>
            <person name="Sheikh S."/>
            <person name="Fu C.-J."/>
            <person name="Brown M.W."/>
            <person name="Baldauf S.L."/>
        </authorList>
    </citation>
    <scope>NUCLEOTIDE SEQUENCE [LARGE SCALE GENOMIC DNA]</scope>
    <source>
        <strain evidence="2 3">ATCC MYA-3509</strain>
    </source>
</reference>
<evidence type="ECO:0000256" key="1">
    <source>
        <dbReference type="SAM" id="SignalP"/>
    </source>
</evidence>
<feature type="signal peptide" evidence="1">
    <location>
        <begin position="1"/>
        <end position="17"/>
    </location>
</feature>
<comment type="caution">
    <text evidence="2">The sequence shown here is derived from an EMBL/GenBank/DDBJ whole genome shotgun (WGS) entry which is preliminary data.</text>
</comment>
<dbReference type="EMBL" id="JAOPGA020000434">
    <property type="protein sequence ID" value="KAL0478584.1"/>
    <property type="molecule type" value="Genomic_DNA"/>
</dbReference>